<dbReference type="GO" id="GO:0050043">
    <property type="term" value="F:lactate racemase activity"/>
    <property type="evidence" value="ECO:0007669"/>
    <property type="project" value="InterPro"/>
</dbReference>
<dbReference type="OrthoDB" id="9788398at2"/>
<dbReference type="Proteomes" id="UP000238358">
    <property type="component" value="Chromosome"/>
</dbReference>
<feature type="domain" description="LarA-like N-terminal" evidence="1">
    <location>
        <begin position="71"/>
        <end position="193"/>
    </location>
</feature>
<dbReference type="EMBL" id="CP027569">
    <property type="protein sequence ID" value="AVO27063.1"/>
    <property type="molecule type" value="Genomic_DNA"/>
</dbReference>
<proteinExistence type="predicted"/>
<dbReference type="Gene3D" id="3.40.50.11440">
    <property type="match status" value="1"/>
</dbReference>
<reference evidence="2 3" key="1">
    <citation type="journal article" date="2018" name="Genome Announc.">
        <title>Complete genomes of two Megasphaera elsdenii strains, NCIMB 702410 and ATCC 25940.</title>
        <authorList>
            <person name="Hatmaker E.A."/>
            <person name="O'Dell K."/>
            <person name="Riley L.A."/>
            <person name="Klingeman D.M."/>
            <person name="Guss A.M."/>
        </authorList>
    </citation>
    <scope>NUCLEOTIDE SEQUENCE [LARGE SCALE GENOMIC DNA]</scope>
    <source>
        <strain evidence="2 3">NCIMB702410</strain>
    </source>
</reference>
<dbReference type="RefSeq" id="WP_022497956.1">
    <property type="nucleotide sequence ID" value="NZ_CAMFOL010000009.1"/>
</dbReference>
<sequence length="432" mass="47667">MFFPKLDKQSLTDGIVIPQMVKVHQSFPHTDLADPVGVLKKQLLALDTATTEALKGKRIGITAGSRGLPHYKEIMKALCDQLKAWGAKPFVFPAMGSHAGATAEGQKEHLAQFGINEDYLGVPVLSTMDVVEVATLEDGFPVYCDKNAYEADGIILFNKIKPHTHFKYKHESGLLKMICIGCGKHKGASTFHGRGYDSFGPNLERVSKAFLQHVNVVFSVGMVQSPSDDIAALEVIPTDKFFERDAALQTMAKAEMPRLKLPHIDVLIVDEIGKEISGTGMDPNITGRTERFSQETAFRALAPDIERIVILDITEASHGNGAGCGMADIVSYRFVNKMDFSSAYTNCITAKSFRMALLPLYGNSDKDAIEMAMAHAFLTDPNQAKVVRIKNTLKLEDIECSLSCLEDIKNDPDMTVTSEPFTWKFNEEDNLW</sequence>
<organism evidence="2 3">
    <name type="scientific">Megasphaera elsdenii</name>
    <dbReference type="NCBI Taxonomy" id="907"/>
    <lineage>
        <taxon>Bacteria</taxon>
        <taxon>Bacillati</taxon>
        <taxon>Bacillota</taxon>
        <taxon>Negativicutes</taxon>
        <taxon>Veillonellales</taxon>
        <taxon>Veillonellaceae</taxon>
        <taxon>Megasphaera</taxon>
    </lineage>
</organism>
<dbReference type="InterPro" id="IPR018657">
    <property type="entry name" value="LarA-like_N"/>
</dbReference>
<evidence type="ECO:0000313" key="3">
    <source>
        <dbReference type="Proteomes" id="UP000238358"/>
    </source>
</evidence>
<accession>A0A2S0M6J7</accession>
<dbReference type="AlphaFoldDB" id="A0A2S0M6J7"/>
<gene>
    <name evidence="2" type="ORF">C6Y28_05265</name>
</gene>
<dbReference type="Pfam" id="PF09861">
    <property type="entry name" value="Lar_N"/>
    <property type="match status" value="1"/>
</dbReference>
<evidence type="ECO:0000313" key="2">
    <source>
        <dbReference type="EMBL" id="AVO27063.1"/>
    </source>
</evidence>
<evidence type="ECO:0000259" key="1">
    <source>
        <dbReference type="Pfam" id="PF09861"/>
    </source>
</evidence>
<protein>
    <submittedName>
        <fullName evidence="2">DUF2088 domain-containing protein</fullName>
    </submittedName>
</protein>
<name>A0A2S0M6J7_MEGEL</name>